<feature type="transmembrane region" description="Helical" evidence="2">
    <location>
        <begin position="343"/>
        <end position="365"/>
    </location>
</feature>
<feature type="transmembrane region" description="Helical" evidence="2">
    <location>
        <begin position="314"/>
        <end position="336"/>
    </location>
</feature>
<name>A0AAD3DSS8_9CHLO</name>
<protein>
    <recommendedName>
        <fullName evidence="5">Transmembrane protein</fullName>
    </recommendedName>
</protein>
<feature type="transmembrane region" description="Helical" evidence="2">
    <location>
        <begin position="255"/>
        <end position="272"/>
    </location>
</feature>
<evidence type="ECO:0000256" key="2">
    <source>
        <dbReference type="SAM" id="Phobius"/>
    </source>
</evidence>
<feature type="region of interest" description="Disordered" evidence="1">
    <location>
        <begin position="17"/>
        <end position="37"/>
    </location>
</feature>
<keyword evidence="4" id="KW-1185">Reference proteome</keyword>
<dbReference type="EMBL" id="BMAR01000018">
    <property type="protein sequence ID" value="GFR47351.1"/>
    <property type="molecule type" value="Genomic_DNA"/>
</dbReference>
<keyword evidence="2" id="KW-0472">Membrane</keyword>
<feature type="compositionally biased region" description="Low complexity" evidence="1">
    <location>
        <begin position="695"/>
        <end position="706"/>
    </location>
</feature>
<feature type="transmembrane region" description="Helical" evidence="2">
    <location>
        <begin position="385"/>
        <end position="403"/>
    </location>
</feature>
<keyword evidence="2" id="KW-0812">Transmembrane</keyword>
<feature type="region of interest" description="Disordered" evidence="1">
    <location>
        <begin position="695"/>
        <end position="718"/>
    </location>
</feature>
<evidence type="ECO:0000313" key="3">
    <source>
        <dbReference type="EMBL" id="GFR47351.1"/>
    </source>
</evidence>
<proteinExistence type="predicted"/>
<dbReference type="Proteomes" id="UP001054857">
    <property type="component" value="Unassembled WGS sequence"/>
</dbReference>
<feature type="transmembrane region" description="Helical" evidence="2">
    <location>
        <begin position="200"/>
        <end position="224"/>
    </location>
</feature>
<organism evidence="3 4">
    <name type="scientific">Astrephomene gubernaculifera</name>
    <dbReference type="NCBI Taxonomy" id="47775"/>
    <lineage>
        <taxon>Eukaryota</taxon>
        <taxon>Viridiplantae</taxon>
        <taxon>Chlorophyta</taxon>
        <taxon>core chlorophytes</taxon>
        <taxon>Chlorophyceae</taxon>
        <taxon>CS clade</taxon>
        <taxon>Chlamydomonadales</taxon>
        <taxon>Astrephomenaceae</taxon>
        <taxon>Astrephomene</taxon>
    </lineage>
</organism>
<reference evidence="3 4" key="1">
    <citation type="journal article" date="2021" name="Sci. Rep.">
        <title>Genome sequencing of the multicellular alga Astrephomene provides insights into convergent evolution of germ-soma differentiation.</title>
        <authorList>
            <person name="Yamashita S."/>
            <person name="Yamamoto K."/>
            <person name="Matsuzaki R."/>
            <person name="Suzuki S."/>
            <person name="Yamaguchi H."/>
            <person name="Hirooka S."/>
            <person name="Minakuchi Y."/>
            <person name="Miyagishima S."/>
            <person name="Kawachi M."/>
            <person name="Toyoda A."/>
            <person name="Nozaki H."/>
        </authorList>
    </citation>
    <scope>NUCLEOTIDE SEQUENCE [LARGE SCALE GENOMIC DNA]</scope>
    <source>
        <strain evidence="3 4">NIES-4017</strain>
    </source>
</reference>
<comment type="caution">
    <text evidence="3">The sequence shown here is derived from an EMBL/GenBank/DDBJ whole genome shotgun (WGS) entry which is preliminary data.</text>
</comment>
<evidence type="ECO:0000313" key="4">
    <source>
        <dbReference type="Proteomes" id="UP001054857"/>
    </source>
</evidence>
<evidence type="ECO:0000256" key="1">
    <source>
        <dbReference type="SAM" id="MobiDB-lite"/>
    </source>
</evidence>
<evidence type="ECO:0008006" key="5">
    <source>
        <dbReference type="Google" id="ProtNLM"/>
    </source>
</evidence>
<dbReference type="AlphaFoldDB" id="A0AAD3DSS8"/>
<sequence>MLFRICPNHCPNLRPMGHLTSSPPHPSPLNPLQPSSRPQPVDRLACLLYGCLMLLAAASAASAYVGSGGQLLRLLLLRALRLVDAALRVGPLLQLAAQAARRVGRLAAVRAAVKVFESADRMLTDSVEEGLRGTLAVLGGVREAGRAASRVLAPLLRGLYEDVLLPLRRKAVEGIRTGIVTSRRAAVATYRRSILPAARALRAAFIAAYASFLRPLALMLAALLRRFVAPVLWPAGAVVSLAWFVRQALLQHAVLPYGAAAYVSALVVGLMAGKAMRKTGHVRIARIGTSLESLAAAAYLHLDPGVSRVMLKALHLAYGLAALAAFYALATGRWALALLSAPFFAALGFLITVLEWVLTFVVQVVAPTVSALRDAVVAVWRRPEASLVLSVAVLVAAYGAHVYGAPAAVWRASVWLVGTTGTQMVGFITVKAGGSFLWHFELQLETRLSCQPSVPTSLPIPHNSTRTPIFPTSPFFHTSYPSCHAVPPAPRAAPAPTSPSLRRRLASRAAAVWPFRARCRGHHRRPGGLGRPRRLRSGLPVRLRQLQHHLCGPACAARGAAAELGAAGAGAAGARGRRGGYVRGQLCGAQHVQGCAGSAVPDCCRQLPAAGAAGGRAGGAAGGGGHPGAVAAVPWSAVGGGSSACNVIVRHQRQLRVQSYTSCVTCRSSTPGACGSNRCHCHLCRRRGSGCVRRTGPPGVTTSGGPQSAGPTKPRLPDRYLRRLHGGAHRERHRSCRWIT</sequence>
<feature type="transmembrane region" description="Helical" evidence="2">
    <location>
        <begin position="231"/>
        <end position="249"/>
    </location>
</feature>
<feature type="transmembrane region" description="Helical" evidence="2">
    <location>
        <begin position="44"/>
        <end position="65"/>
    </location>
</feature>
<keyword evidence="2" id="KW-1133">Transmembrane helix</keyword>
<gene>
    <name evidence="3" type="ORF">Agub_g9056</name>
</gene>
<accession>A0AAD3DSS8</accession>